<dbReference type="GO" id="GO:0043780">
    <property type="term" value="F:cobalt-precorrin-5B C1-methyltransferase activity"/>
    <property type="evidence" value="ECO:0007669"/>
    <property type="project" value="RHEA"/>
</dbReference>
<dbReference type="PIRSF" id="PIRSF026782">
    <property type="entry name" value="CbiD"/>
    <property type="match status" value="1"/>
</dbReference>
<dbReference type="OrthoDB" id="6439987at2"/>
<evidence type="ECO:0000256" key="1">
    <source>
        <dbReference type="ARBA" id="ARBA00022573"/>
    </source>
</evidence>
<dbReference type="NCBIfam" id="TIGR00312">
    <property type="entry name" value="cbiD"/>
    <property type="match status" value="1"/>
</dbReference>
<dbReference type="GO" id="GO:0032259">
    <property type="term" value="P:methylation"/>
    <property type="evidence" value="ECO:0007669"/>
    <property type="project" value="UniProtKB-KW"/>
</dbReference>
<gene>
    <name evidence="5" type="primary">cbiD</name>
    <name evidence="6" type="ORF">CWS72_25120</name>
</gene>
<comment type="function">
    <text evidence="5">Catalyzes the methylation of C-1 in cobalt-precorrin-5B to form cobalt-precorrin-6A.</text>
</comment>
<protein>
    <recommendedName>
        <fullName evidence="5">Cobalt-precorrin-5B C(1)-methyltransferase</fullName>
        <ecNumber evidence="5">2.1.1.195</ecNumber>
    </recommendedName>
    <alternativeName>
        <fullName evidence="5">Cobalt-precorrin-6A synthase</fullName>
    </alternativeName>
</protein>
<dbReference type="InterPro" id="IPR002748">
    <property type="entry name" value="CbiD"/>
</dbReference>
<keyword evidence="7" id="KW-1185">Reference proteome</keyword>
<dbReference type="NCBIfam" id="NF000849">
    <property type="entry name" value="PRK00075.1-1"/>
    <property type="match status" value="1"/>
</dbReference>
<keyword evidence="4 5" id="KW-0949">S-adenosyl-L-methionine</keyword>
<evidence type="ECO:0000313" key="6">
    <source>
        <dbReference type="EMBL" id="PKU21727.1"/>
    </source>
</evidence>
<dbReference type="AlphaFoldDB" id="A0A2N3PMV5"/>
<keyword evidence="3 5" id="KW-0808">Transferase</keyword>
<dbReference type="EMBL" id="PIUM01000045">
    <property type="protein sequence ID" value="PKU21727.1"/>
    <property type="molecule type" value="Genomic_DNA"/>
</dbReference>
<dbReference type="PANTHER" id="PTHR35863:SF1">
    <property type="entry name" value="COBALT-PRECORRIN-5B C(1)-METHYLTRANSFERASE"/>
    <property type="match status" value="1"/>
</dbReference>
<dbReference type="SUPFAM" id="SSF111342">
    <property type="entry name" value="CbiD-like"/>
    <property type="match status" value="1"/>
</dbReference>
<sequence length="366" mass="37150">MAPPAGKWVKLKPMDKPLRKGWTTGACAAAAAKAAWTALATGDFPDPVDIVLPRGETPSFPLARHDRGEGWARAAVVKDAGDDPDVTHGAIIEVTVARGNPGSGLVFRAGEGVGTVTLPGLPLSVGEAAINPGPRAQIEANLRAVSGGGPLDLTITVAIPGGELLAAGTMNGRLGILGGLSILGTTGVVIPYSCAAWINAIHRGVDVARATGLSHVAGCTGKTSEAEVRRLHGLDERAMIDMGGFVGALLKYLRGHPLPRLTLGGGFAKMAKLAAGASDLHSKATPVDPAWLIGLAAELGAEGDLLARLERESSAARILELAGNELPLAATVAARARESALAVLAGDVAVDVAVFDRSGRLIGHAG</sequence>
<dbReference type="UniPathway" id="UPA00148">
    <property type="reaction ID" value="UER00227"/>
</dbReference>
<dbReference type="Proteomes" id="UP000233293">
    <property type="component" value="Unassembled WGS sequence"/>
</dbReference>
<evidence type="ECO:0000256" key="5">
    <source>
        <dbReference type="HAMAP-Rule" id="MF_00787"/>
    </source>
</evidence>
<dbReference type="EC" id="2.1.1.195" evidence="5"/>
<accession>A0A2N3PMV5</accession>
<organism evidence="6 7">
    <name type="scientific">Telmatospirillum siberiense</name>
    <dbReference type="NCBI Taxonomy" id="382514"/>
    <lineage>
        <taxon>Bacteria</taxon>
        <taxon>Pseudomonadati</taxon>
        <taxon>Pseudomonadota</taxon>
        <taxon>Alphaproteobacteria</taxon>
        <taxon>Rhodospirillales</taxon>
        <taxon>Rhodospirillaceae</taxon>
        <taxon>Telmatospirillum</taxon>
    </lineage>
</organism>
<keyword evidence="2 5" id="KW-0489">Methyltransferase</keyword>
<keyword evidence="1 5" id="KW-0169">Cobalamin biosynthesis</keyword>
<reference evidence="7" key="1">
    <citation type="submission" date="2017-12" db="EMBL/GenBank/DDBJ databases">
        <title>Draft genome sequence of Telmatospirillum siberiense 26-4b1T, an acidotolerant peatland alphaproteobacterium potentially involved in sulfur cycling.</title>
        <authorList>
            <person name="Hausmann B."/>
            <person name="Pjevac P."/>
            <person name="Schreck K."/>
            <person name="Herbold C.W."/>
            <person name="Daims H."/>
            <person name="Wagner M."/>
            <person name="Pester M."/>
            <person name="Loy A."/>
        </authorList>
    </citation>
    <scope>NUCLEOTIDE SEQUENCE [LARGE SCALE GENOMIC DNA]</scope>
    <source>
        <strain evidence="7">26-4b1</strain>
    </source>
</reference>
<proteinExistence type="inferred from homology"/>
<dbReference type="PANTHER" id="PTHR35863">
    <property type="entry name" value="COBALT-PRECORRIN-5B C(1)-METHYLTRANSFERASE"/>
    <property type="match status" value="1"/>
</dbReference>
<evidence type="ECO:0000256" key="3">
    <source>
        <dbReference type="ARBA" id="ARBA00022679"/>
    </source>
</evidence>
<dbReference type="Pfam" id="PF01888">
    <property type="entry name" value="CbiD"/>
    <property type="match status" value="1"/>
</dbReference>
<evidence type="ECO:0000313" key="7">
    <source>
        <dbReference type="Proteomes" id="UP000233293"/>
    </source>
</evidence>
<evidence type="ECO:0000256" key="4">
    <source>
        <dbReference type="ARBA" id="ARBA00022691"/>
    </source>
</evidence>
<comment type="catalytic activity">
    <reaction evidence="5">
        <text>Co-precorrin-5B + S-adenosyl-L-methionine = Co-precorrin-6A + S-adenosyl-L-homocysteine</text>
        <dbReference type="Rhea" id="RHEA:26285"/>
        <dbReference type="ChEBI" id="CHEBI:57856"/>
        <dbReference type="ChEBI" id="CHEBI:59789"/>
        <dbReference type="ChEBI" id="CHEBI:60063"/>
        <dbReference type="ChEBI" id="CHEBI:60064"/>
        <dbReference type="EC" id="2.1.1.195"/>
    </reaction>
</comment>
<comment type="pathway">
    <text evidence="5">Cofactor biosynthesis; adenosylcobalamin biosynthesis; cob(II)yrinate a,c-diamide from sirohydrochlorin (anaerobic route): step 6/10.</text>
</comment>
<dbReference type="Gene3D" id="3.30.2110.10">
    <property type="entry name" value="CbiD-like"/>
    <property type="match status" value="1"/>
</dbReference>
<name>A0A2N3PMV5_9PROT</name>
<dbReference type="InterPro" id="IPR036074">
    <property type="entry name" value="CbiD_sf"/>
</dbReference>
<comment type="similarity">
    <text evidence="5">Belongs to the CbiD family.</text>
</comment>
<comment type="caution">
    <text evidence="6">The sequence shown here is derived from an EMBL/GenBank/DDBJ whole genome shotgun (WGS) entry which is preliminary data.</text>
</comment>
<dbReference type="HAMAP" id="MF_00787">
    <property type="entry name" value="CbiD"/>
    <property type="match status" value="1"/>
</dbReference>
<dbReference type="GO" id="GO:0019251">
    <property type="term" value="P:anaerobic cobalamin biosynthetic process"/>
    <property type="evidence" value="ECO:0007669"/>
    <property type="project" value="UniProtKB-UniRule"/>
</dbReference>
<evidence type="ECO:0000256" key="2">
    <source>
        <dbReference type="ARBA" id="ARBA00022603"/>
    </source>
</evidence>